<sequence>MADPSSSSSPSGTDPITILDAEPVPETPSSTSPAREMTPETTITNATTTNPPPTPAPAARRIPAISALLSAAAASPSNLDAFLTRLNKCLSTPAGIDTVLLFLCYTSKFAGAWLERLSQSALRRSAREWIALVAALPRGTTVVFSSATAGAAEGGKAAVPAAAARALVLAKRLAALSSLLSEARTILRLWALLPMYFWAKGVVNKTKAALFSSSSAKDGEKSAAAASAPGKLELLVEWTRLALCVVFQALENGAYLSTRGVLGWSPQQQGLAYRWSARLWAAYVGIELGRYAAERLGGDPKAVGTAEARAEWTKKTLRQLAWAPLTVHWGSEKGLFGEATVGLLASVPGIIQLRDLWASAA</sequence>
<feature type="compositionally biased region" description="Low complexity" evidence="1">
    <location>
        <begin position="1"/>
        <end position="11"/>
    </location>
</feature>
<dbReference type="PANTHER" id="PTHR12652:SF25">
    <property type="entry name" value="MICROBODY (PEROXISOME) PROLIFERATION PROTEIN PEROXIN 11C (EUROFUNG)"/>
    <property type="match status" value="1"/>
</dbReference>
<accession>A0ABR3V1Z3</accession>
<evidence type="ECO:0000313" key="2">
    <source>
        <dbReference type="EMBL" id="KAL1835747.1"/>
    </source>
</evidence>
<feature type="region of interest" description="Disordered" evidence="1">
    <location>
        <begin position="1"/>
        <end position="59"/>
    </location>
</feature>
<keyword evidence="3" id="KW-1185">Reference proteome</keyword>
<gene>
    <name evidence="2" type="ORF">VTJ49DRAFT_6143</name>
</gene>
<dbReference type="Proteomes" id="UP001583172">
    <property type="component" value="Unassembled WGS sequence"/>
</dbReference>
<reference evidence="2 3" key="1">
    <citation type="journal article" date="2024" name="Commun. Biol.">
        <title>Comparative genomic analysis of thermophilic fungi reveals convergent evolutionary adaptations and gene losses.</title>
        <authorList>
            <person name="Steindorff A.S."/>
            <person name="Aguilar-Pontes M.V."/>
            <person name="Robinson A.J."/>
            <person name="Andreopoulos B."/>
            <person name="LaButti K."/>
            <person name="Kuo A."/>
            <person name="Mondo S."/>
            <person name="Riley R."/>
            <person name="Otillar R."/>
            <person name="Haridas S."/>
            <person name="Lipzen A."/>
            <person name="Grimwood J."/>
            <person name="Schmutz J."/>
            <person name="Clum A."/>
            <person name="Reid I.D."/>
            <person name="Moisan M.C."/>
            <person name="Butler G."/>
            <person name="Nguyen T.T.M."/>
            <person name="Dewar K."/>
            <person name="Conant G."/>
            <person name="Drula E."/>
            <person name="Henrissat B."/>
            <person name="Hansel C."/>
            <person name="Singer S."/>
            <person name="Hutchinson M.I."/>
            <person name="de Vries R.P."/>
            <person name="Natvig D.O."/>
            <person name="Powell A.J."/>
            <person name="Tsang A."/>
            <person name="Grigoriev I.V."/>
        </authorList>
    </citation>
    <scope>NUCLEOTIDE SEQUENCE [LARGE SCALE GENOMIC DNA]</scope>
    <source>
        <strain evidence="2 3">CBS 620.91</strain>
    </source>
</reference>
<protein>
    <recommendedName>
        <fullName evidence="4">Peroxin 11C</fullName>
    </recommendedName>
</protein>
<evidence type="ECO:0008006" key="4">
    <source>
        <dbReference type="Google" id="ProtNLM"/>
    </source>
</evidence>
<name>A0ABR3V1Z3_HUMIN</name>
<dbReference type="PANTHER" id="PTHR12652">
    <property type="entry name" value="PEROXISOMAL BIOGENESIS FACTOR 11"/>
    <property type="match status" value="1"/>
</dbReference>
<comment type="caution">
    <text evidence="2">The sequence shown here is derived from an EMBL/GenBank/DDBJ whole genome shotgun (WGS) entry which is preliminary data.</text>
</comment>
<evidence type="ECO:0000256" key="1">
    <source>
        <dbReference type="SAM" id="MobiDB-lite"/>
    </source>
</evidence>
<dbReference type="EMBL" id="JAZGSY010000547">
    <property type="protein sequence ID" value="KAL1835747.1"/>
    <property type="molecule type" value="Genomic_DNA"/>
</dbReference>
<proteinExistence type="predicted"/>
<organism evidence="2 3">
    <name type="scientific">Humicola insolens</name>
    <name type="common">Soft-rot fungus</name>
    <dbReference type="NCBI Taxonomy" id="85995"/>
    <lineage>
        <taxon>Eukaryota</taxon>
        <taxon>Fungi</taxon>
        <taxon>Dikarya</taxon>
        <taxon>Ascomycota</taxon>
        <taxon>Pezizomycotina</taxon>
        <taxon>Sordariomycetes</taxon>
        <taxon>Sordariomycetidae</taxon>
        <taxon>Sordariales</taxon>
        <taxon>Chaetomiaceae</taxon>
        <taxon>Mycothermus</taxon>
    </lineage>
</organism>
<evidence type="ECO:0000313" key="3">
    <source>
        <dbReference type="Proteomes" id="UP001583172"/>
    </source>
</evidence>
<feature type="compositionally biased region" description="Low complexity" evidence="1">
    <location>
        <begin position="22"/>
        <end position="49"/>
    </location>
</feature>